<comment type="caution">
    <text evidence="3">The sequence shown here is derived from an EMBL/GenBank/DDBJ whole genome shotgun (WGS) entry which is preliminary data.</text>
</comment>
<reference evidence="3 4" key="1">
    <citation type="submission" date="2021-05" db="EMBL/GenBank/DDBJ databases">
        <title>Bacteria Genome sequencing.</title>
        <authorList>
            <person name="Takabe Y."/>
            <person name="Nakajima Y."/>
            <person name="Suzuki S."/>
            <person name="Shiozaki T."/>
        </authorList>
    </citation>
    <scope>NUCLEOTIDE SEQUENCE [LARGE SCALE GENOMIC DNA]</scope>
    <source>
        <strain evidence="3 4">AI_62</strain>
    </source>
</reference>
<dbReference type="Pfam" id="PF12849">
    <property type="entry name" value="PBP_like_2"/>
    <property type="match status" value="1"/>
</dbReference>
<dbReference type="InterPro" id="IPR024370">
    <property type="entry name" value="PBP_domain"/>
</dbReference>
<sequence>MTTRGPMVALACALLCIVSTAPARAAEVMRMAVTTSFHNSGLADVLLPQIAEDLDLEVQLLVVGTGQAIRLGEAGDVDAILVHSRSAEEAFVAGGYGTHRREIMYNDFVVIGPAADPAGLREAADATGALRAIAEAEAPFVSRGDDSGTHKKELSLWSDAGVAAEGDWYNAVGAGMGAALNTASGLGAYILADRASWLNFANKGDLDLVFAGDPVLFNQYAYLPVNPERHPHTRHALALTLEDWLTSDTAQVLIDGYTIGGETLFTFNADQGAGQ</sequence>
<feature type="chain" id="PRO_5045984330" evidence="1">
    <location>
        <begin position="26"/>
        <end position="275"/>
    </location>
</feature>
<dbReference type="EMBL" id="BPFH01000003">
    <property type="protein sequence ID" value="GIT95169.1"/>
    <property type="molecule type" value="Genomic_DNA"/>
</dbReference>
<accession>A0ABQ4NL80</accession>
<evidence type="ECO:0000313" key="3">
    <source>
        <dbReference type="EMBL" id="GIT95169.1"/>
    </source>
</evidence>
<organism evidence="3 4">
    <name type="scientific">Jannaschia pagri</name>
    <dbReference type="NCBI Taxonomy" id="2829797"/>
    <lineage>
        <taxon>Bacteria</taxon>
        <taxon>Pseudomonadati</taxon>
        <taxon>Pseudomonadota</taxon>
        <taxon>Alphaproteobacteria</taxon>
        <taxon>Rhodobacterales</taxon>
        <taxon>Roseobacteraceae</taxon>
        <taxon>Jannaschia</taxon>
    </lineage>
</organism>
<dbReference type="SUPFAM" id="SSF53850">
    <property type="entry name" value="Periplasmic binding protein-like II"/>
    <property type="match status" value="1"/>
</dbReference>
<evidence type="ECO:0000259" key="2">
    <source>
        <dbReference type="Pfam" id="PF12849"/>
    </source>
</evidence>
<proteinExistence type="predicted"/>
<keyword evidence="1" id="KW-0732">Signal</keyword>
<name>A0ABQ4NL80_9RHOB</name>
<protein>
    <submittedName>
        <fullName evidence="3">Tungsten ABC transporter substrate-binding protein</fullName>
    </submittedName>
</protein>
<evidence type="ECO:0000313" key="4">
    <source>
        <dbReference type="Proteomes" id="UP000786693"/>
    </source>
</evidence>
<keyword evidence="4" id="KW-1185">Reference proteome</keyword>
<gene>
    <name evidence="3" type="ORF">JANAI62_17920</name>
</gene>
<dbReference type="Proteomes" id="UP000786693">
    <property type="component" value="Unassembled WGS sequence"/>
</dbReference>
<dbReference type="InterPro" id="IPR052738">
    <property type="entry name" value="ABC-Tungstate_binding"/>
</dbReference>
<feature type="signal peptide" evidence="1">
    <location>
        <begin position="1"/>
        <end position="25"/>
    </location>
</feature>
<evidence type="ECO:0000256" key="1">
    <source>
        <dbReference type="SAM" id="SignalP"/>
    </source>
</evidence>
<dbReference type="PANTHER" id="PTHR37945">
    <property type="entry name" value="EXTRACELLULAR TUNGSTATE BINDING PROTEIN"/>
    <property type="match status" value="1"/>
</dbReference>
<feature type="domain" description="PBP" evidence="2">
    <location>
        <begin position="31"/>
        <end position="248"/>
    </location>
</feature>
<dbReference type="PANTHER" id="PTHR37945:SF1">
    <property type="entry name" value="EXTRACELLULAR TUNGSTATE BINDING PROTEIN"/>
    <property type="match status" value="1"/>
</dbReference>
<dbReference type="Gene3D" id="3.40.190.10">
    <property type="entry name" value="Periplasmic binding protein-like II"/>
    <property type="match status" value="2"/>
</dbReference>